<dbReference type="RefSeq" id="WP_407032929.1">
    <property type="nucleotide sequence ID" value="NZ_JAQGEF010000035.1"/>
</dbReference>
<evidence type="ECO:0000256" key="6">
    <source>
        <dbReference type="ARBA" id="ARBA00023136"/>
    </source>
</evidence>
<dbReference type="PANTHER" id="PTHR13285:SF18">
    <property type="entry name" value="PROTEIN-CYSTEINE N-PALMITOYLTRANSFERASE RASP"/>
    <property type="match status" value="1"/>
</dbReference>
<dbReference type="InterPro" id="IPR024194">
    <property type="entry name" value="Ac/AlaTfrase_AlgI/DltB"/>
</dbReference>
<evidence type="ECO:0000256" key="3">
    <source>
        <dbReference type="ARBA" id="ARBA00022475"/>
    </source>
</evidence>
<dbReference type="InterPro" id="IPR028362">
    <property type="entry name" value="AlgI"/>
</dbReference>
<feature type="transmembrane region" description="Helical" evidence="8">
    <location>
        <begin position="329"/>
        <end position="348"/>
    </location>
</feature>
<evidence type="ECO:0000256" key="1">
    <source>
        <dbReference type="ARBA" id="ARBA00004651"/>
    </source>
</evidence>
<gene>
    <name evidence="9" type="ORF">O3P16_17435</name>
</gene>
<feature type="transmembrane region" description="Helical" evidence="8">
    <location>
        <begin position="110"/>
        <end position="128"/>
    </location>
</feature>
<evidence type="ECO:0000313" key="10">
    <source>
        <dbReference type="Proteomes" id="UP001210231"/>
    </source>
</evidence>
<evidence type="ECO:0000256" key="8">
    <source>
        <dbReference type="SAM" id="Phobius"/>
    </source>
</evidence>
<dbReference type="InterPro" id="IPR051085">
    <property type="entry name" value="MB_O-acyltransferase"/>
</dbReference>
<accession>A0ABT4UP22</accession>
<keyword evidence="6 7" id="KW-0472">Membrane</keyword>
<sequence>MFFVPIYILILAGTIVIDYFLGIKMENTPKEHRKKWLWISIAANVGILAVFKYYNFFAENANVLLSGLHLSFAVPYLTILLPVGLSFHTFQAMSYSFEIYRGNQKAERHFGIYALYVMFYPQLVAGPIERPQNILHQFHEKKTLIPKHVYDGLCLMLWGLFKKVVIADRVSEYVDAVYNNYENHSGASLILASVFFAIQIYCDFSGYSDIAIGTAKTMQFDLMKNFNRPYFARGISQFWSRWHISLSTWFRDYLYIPLGGNKVSRPRWYLNVFIVFMVSGFWHGANWTYIIWGFIHGVFNSLDHFVADVKKYVTKGVKTAFLKMIEHPLITIPINFAIVTFAWIFFRAHTVEQSFAIVRKIFTDYNGKLFTKTGDFLIYSLTAILILFAKEFKDEYQINIKLLSSERPFVKVATASVLVIWILMAGVFHNTQFIYFQF</sequence>
<reference evidence="9 10" key="1">
    <citation type="submission" date="2022-12" db="EMBL/GenBank/DDBJ databases">
        <title>Chitinophagaceae gen. sp. nov., a new member of the family Chitinophagaceae, isolated from soil in a chemical factory.</title>
        <authorList>
            <person name="Ke Z."/>
        </authorList>
    </citation>
    <scope>NUCLEOTIDE SEQUENCE [LARGE SCALE GENOMIC DNA]</scope>
    <source>
        <strain evidence="9 10">LY-5</strain>
    </source>
</reference>
<comment type="subcellular location">
    <subcellularLocation>
        <location evidence="1">Cell membrane</location>
        <topology evidence="1">Multi-pass membrane protein</topology>
    </subcellularLocation>
</comment>
<evidence type="ECO:0000256" key="5">
    <source>
        <dbReference type="ARBA" id="ARBA00022989"/>
    </source>
</evidence>
<dbReference type="PIRSF" id="PIRSF500217">
    <property type="entry name" value="AlgI"/>
    <property type="match status" value="1"/>
</dbReference>
<feature type="transmembrane region" description="Helical" evidence="8">
    <location>
        <begin position="369"/>
        <end position="389"/>
    </location>
</feature>
<comment type="similarity">
    <text evidence="2 7">Belongs to the membrane-bound acyltransferase family.</text>
</comment>
<keyword evidence="5 8" id="KW-1133">Transmembrane helix</keyword>
<comment type="caution">
    <text evidence="9">The sequence shown here is derived from an EMBL/GenBank/DDBJ whole genome shotgun (WGS) entry which is preliminary data.</text>
</comment>
<dbReference type="EMBL" id="JAQGEF010000035">
    <property type="protein sequence ID" value="MDA3616599.1"/>
    <property type="molecule type" value="Genomic_DNA"/>
</dbReference>
<proteinExistence type="inferred from homology"/>
<keyword evidence="3 7" id="KW-1003">Cell membrane</keyword>
<dbReference type="PIRSF" id="PIRSF016636">
    <property type="entry name" value="AlgI_DltB"/>
    <property type="match status" value="1"/>
</dbReference>
<feature type="transmembrane region" description="Helical" evidence="8">
    <location>
        <begin position="68"/>
        <end position="90"/>
    </location>
</feature>
<dbReference type="InterPro" id="IPR004299">
    <property type="entry name" value="MBOAT_fam"/>
</dbReference>
<feature type="transmembrane region" description="Helical" evidence="8">
    <location>
        <begin position="268"/>
        <end position="295"/>
    </location>
</feature>
<evidence type="ECO:0000313" key="9">
    <source>
        <dbReference type="EMBL" id="MDA3616599.1"/>
    </source>
</evidence>
<keyword evidence="7" id="KW-0808">Transferase</keyword>
<feature type="transmembrane region" description="Helical" evidence="8">
    <location>
        <begin position="6"/>
        <end position="24"/>
    </location>
</feature>
<evidence type="ECO:0000256" key="4">
    <source>
        <dbReference type="ARBA" id="ARBA00022692"/>
    </source>
</evidence>
<dbReference type="Proteomes" id="UP001210231">
    <property type="component" value="Unassembled WGS sequence"/>
</dbReference>
<keyword evidence="7" id="KW-0012">Acyltransferase</keyword>
<organism evidence="9 10">
    <name type="scientific">Polluticaenibacter yanchengensis</name>
    <dbReference type="NCBI Taxonomy" id="3014562"/>
    <lineage>
        <taxon>Bacteria</taxon>
        <taxon>Pseudomonadati</taxon>
        <taxon>Bacteroidota</taxon>
        <taxon>Chitinophagia</taxon>
        <taxon>Chitinophagales</taxon>
        <taxon>Chitinophagaceae</taxon>
        <taxon>Polluticaenibacter</taxon>
    </lineage>
</organism>
<evidence type="ECO:0000256" key="7">
    <source>
        <dbReference type="PIRNR" id="PIRNR016636"/>
    </source>
</evidence>
<keyword evidence="4 8" id="KW-0812">Transmembrane</keyword>
<protein>
    <submittedName>
        <fullName evidence="9">MBOAT family protein</fullName>
    </submittedName>
</protein>
<dbReference type="PANTHER" id="PTHR13285">
    <property type="entry name" value="ACYLTRANSFERASE"/>
    <property type="match status" value="1"/>
</dbReference>
<dbReference type="Pfam" id="PF03062">
    <property type="entry name" value="MBOAT"/>
    <property type="match status" value="1"/>
</dbReference>
<feature type="transmembrane region" description="Helical" evidence="8">
    <location>
        <begin position="36"/>
        <end position="56"/>
    </location>
</feature>
<name>A0ABT4UP22_9BACT</name>
<evidence type="ECO:0000256" key="2">
    <source>
        <dbReference type="ARBA" id="ARBA00010323"/>
    </source>
</evidence>
<keyword evidence="10" id="KW-1185">Reference proteome</keyword>
<feature type="transmembrane region" description="Helical" evidence="8">
    <location>
        <begin position="409"/>
        <end position="428"/>
    </location>
</feature>